<dbReference type="InterPro" id="IPR047879">
    <property type="entry name" value="YjiT"/>
</dbReference>
<accession>A0A1A9RP68</accession>
<dbReference type="AlphaFoldDB" id="A0A1A9RP68"/>
<sequence>MFKFPQEKQIIFVRKQPGLPLSMRVFSGGRLIYTKLFEDTAFDEDAPLVFCPGQDQCWQLFSTNEYTRSKDENFLIRLPFGFKLSENAKVTRLQEQWFKCSGSLAARHEDGREIIVAIRADTMGQTSLRGRLFYRYQNTDGLPVYRGFPTLQMPPDLSLTHIKINGKGQSNICPNYYGTFQVAFYSDKICLLRRRITVLPEDFSHTWQAASGKHPAILNVDTSENVSVAAFADHLNITQIHSQFTCQAEGGNYPSHIILAVGSNSTQAARLKLPLPFDGAYLYDENGRIDDCRLNINQLSGKWLMVYSSSSTSMELVFKLSDNTYSCPISITERLPAGGSVQQFFLDQWKPQLLQLLSCSSSQDAKVEITVHRMGSDKPLIRLVLSRYNGLIVWNNQFHRFGGLEETDALRESFVIKKQVASEYASPEAVVSVMRLDAPENGAQRLPESTEFIGGRYSLMSYDAGLWLIYPASESPVQFRPAIFDNSGEEFTEPSEHHSLHTAARAFHPIHNPEAISRIITEMAGNPEHAGWRYFESLKQHFSHLPLSVFETWKALVQQPKTLALAVLRLGLDGVFCERIRNELAVVWEWLAIQDWFAAVDAYRPYSRAKIAEAGLNPDDAPLTKICIPQNVLCHDEILHSYVFRGFLSEMEVMVVEGTIWEIFHKQHDSRYNRHYNALRQNENLRIPETLSDGLQQWLDKQQGSFFDQVRRLSKIHFDRAAVWLPVFTACVKTGKAHPNDIRPSEMTAAQFADAFYRIYALDAEWFDYVCATLSCHLMSE</sequence>
<evidence type="ECO:0000313" key="2">
    <source>
        <dbReference type="Proteomes" id="UP000078103"/>
    </source>
</evidence>
<dbReference type="NCBIfam" id="NF038336">
    <property type="entry name" value="YjiT_fam"/>
    <property type="match status" value="1"/>
</dbReference>
<gene>
    <name evidence="1" type="ORF">A7P89_07970</name>
</gene>
<protein>
    <submittedName>
        <fullName evidence="1">Uncharacterized protein</fullName>
    </submittedName>
</protein>
<dbReference type="Proteomes" id="UP000078103">
    <property type="component" value="Unassembled WGS sequence"/>
</dbReference>
<proteinExistence type="predicted"/>
<name>A0A1A9RP68_EIKCO</name>
<dbReference type="EMBL" id="LXSH01000021">
    <property type="protein sequence ID" value="OAM21522.1"/>
    <property type="molecule type" value="Genomic_DNA"/>
</dbReference>
<reference evidence="2" key="1">
    <citation type="submission" date="2016-05" db="EMBL/GenBank/DDBJ databases">
        <title>Draft genome of Corynebacterium afermentans subsp. afermentans LCDC 88199T.</title>
        <authorList>
            <person name="Bernier A.-M."/>
            <person name="Bernard K."/>
        </authorList>
    </citation>
    <scope>NUCLEOTIDE SEQUENCE [LARGE SCALE GENOMIC DNA]</scope>
    <source>
        <strain evidence="2">NML120819</strain>
    </source>
</reference>
<organism evidence="1 2">
    <name type="scientific">Eikenella corrodens</name>
    <dbReference type="NCBI Taxonomy" id="539"/>
    <lineage>
        <taxon>Bacteria</taxon>
        <taxon>Pseudomonadati</taxon>
        <taxon>Pseudomonadota</taxon>
        <taxon>Betaproteobacteria</taxon>
        <taxon>Neisseriales</taxon>
        <taxon>Neisseriaceae</taxon>
        <taxon>Eikenella</taxon>
    </lineage>
</organism>
<comment type="caution">
    <text evidence="1">The sequence shown here is derived from an EMBL/GenBank/DDBJ whole genome shotgun (WGS) entry which is preliminary data.</text>
</comment>
<evidence type="ECO:0000313" key="1">
    <source>
        <dbReference type="EMBL" id="OAM21522.1"/>
    </source>
</evidence>